<gene>
    <name evidence="8" type="ordered locus">DSC_13145</name>
</gene>
<dbReference type="CDD" id="cd11010">
    <property type="entry name" value="S1-P1_nuclease"/>
    <property type="match status" value="1"/>
</dbReference>
<proteinExistence type="predicted"/>
<dbReference type="eggNOG" id="ENOG502Z82C">
    <property type="taxonomic scope" value="Bacteria"/>
</dbReference>
<dbReference type="HOGENOM" id="CLU_044365_0_0_6"/>
<evidence type="ECO:0000256" key="6">
    <source>
        <dbReference type="ARBA" id="ARBA00023180"/>
    </source>
</evidence>
<evidence type="ECO:0000256" key="3">
    <source>
        <dbReference type="ARBA" id="ARBA00022759"/>
    </source>
</evidence>
<dbReference type="Pfam" id="PF02265">
    <property type="entry name" value="S1-P1_nuclease"/>
    <property type="match status" value="1"/>
</dbReference>
<dbReference type="STRING" id="1045855.DSC_13145"/>
<feature type="chain" id="PRO_5003504361" evidence="7">
    <location>
        <begin position="19"/>
        <end position="265"/>
    </location>
</feature>
<keyword evidence="5" id="KW-1015">Disulfide bond</keyword>
<dbReference type="SUPFAM" id="SSF48537">
    <property type="entry name" value="Phospholipase C/P1 nuclease"/>
    <property type="match status" value="1"/>
</dbReference>
<dbReference type="AlphaFoldDB" id="G7USM2"/>
<keyword evidence="7" id="KW-0732">Signal</keyword>
<accession>G7USM2</accession>
<dbReference type="GO" id="GO:0006308">
    <property type="term" value="P:DNA catabolic process"/>
    <property type="evidence" value="ECO:0007669"/>
    <property type="project" value="InterPro"/>
</dbReference>
<evidence type="ECO:0000313" key="9">
    <source>
        <dbReference type="Proteomes" id="UP000005870"/>
    </source>
</evidence>
<dbReference type="EMBL" id="CP003093">
    <property type="protein sequence ID" value="AER57273.1"/>
    <property type="molecule type" value="Genomic_DNA"/>
</dbReference>
<keyword evidence="1" id="KW-0540">Nuclease</keyword>
<dbReference type="KEGG" id="psd:DSC_13145"/>
<dbReference type="Gene3D" id="1.10.575.10">
    <property type="entry name" value="P1 Nuclease"/>
    <property type="match status" value="1"/>
</dbReference>
<name>G7USM2_PSEUP</name>
<dbReference type="PANTHER" id="PTHR33146:SF26">
    <property type="entry name" value="ENDONUCLEASE 4"/>
    <property type="match status" value="1"/>
</dbReference>
<dbReference type="GO" id="GO:0004519">
    <property type="term" value="F:endonuclease activity"/>
    <property type="evidence" value="ECO:0007669"/>
    <property type="project" value="UniProtKB-KW"/>
</dbReference>
<evidence type="ECO:0000256" key="5">
    <source>
        <dbReference type="ARBA" id="ARBA00023157"/>
    </source>
</evidence>
<feature type="signal peptide" evidence="7">
    <location>
        <begin position="1"/>
        <end position="18"/>
    </location>
</feature>
<evidence type="ECO:0000313" key="8">
    <source>
        <dbReference type="EMBL" id="AER57273.1"/>
    </source>
</evidence>
<keyword evidence="6" id="KW-0325">Glycoprotein</keyword>
<keyword evidence="9" id="KW-1185">Reference proteome</keyword>
<dbReference type="Proteomes" id="UP000005870">
    <property type="component" value="Chromosome"/>
</dbReference>
<evidence type="ECO:0000256" key="2">
    <source>
        <dbReference type="ARBA" id="ARBA00022723"/>
    </source>
</evidence>
<dbReference type="GO" id="GO:0003676">
    <property type="term" value="F:nucleic acid binding"/>
    <property type="evidence" value="ECO:0007669"/>
    <property type="project" value="InterPro"/>
</dbReference>
<evidence type="ECO:0000256" key="1">
    <source>
        <dbReference type="ARBA" id="ARBA00022722"/>
    </source>
</evidence>
<keyword evidence="4" id="KW-0378">Hydrolase</keyword>
<protein>
    <submittedName>
        <fullName evidence="8">Endonuclease</fullName>
    </submittedName>
</protein>
<evidence type="ECO:0000256" key="4">
    <source>
        <dbReference type="ARBA" id="ARBA00022801"/>
    </source>
</evidence>
<evidence type="ECO:0000256" key="7">
    <source>
        <dbReference type="SAM" id="SignalP"/>
    </source>
</evidence>
<organism evidence="8 9">
    <name type="scientific">Pseudoxanthomonas spadix (strain BD-a59)</name>
    <dbReference type="NCBI Taxonomy" id="1045855"/>
    <lineage>
        <taxon>Bacteria</taxon>
        <taxon>Pseudomonadati</taxon>
        <taxon>Pseudomonadota</taxon>
        <taxon>Gammaproteobacteria</taxon>
        <taxon>Lysobacterales</taxon>
        <taxon>Lysobacteraceae</taxon>
        <taxon>Pseudoxanthomonas</taxon>
    </lineage>
</organism>
<dbReference type="PANTHER" id="PTHR33146">
    <property type="entry name" value="ENDONUCLEASE 4"/>
    <property type="match status" value="1"/>
</dbReference>
<dbReference type="GO" id="GO:0046872">
    <property type="term" value="F:metal ion binding"/>
    <property type="evidence" value="ECO:0007669"/>
    <property type="project" value="UniProtKB-KW"/>
</dbReference>
<dbReference type="InterPro" id="IPR008947">
    <property type="entry name" value="PLipase_C/P1_nuclease_dom_sf"/>
</dbReference>
<reference evidence="8 9" key="1">
    <citation type="journal article" date="2012" name="J. Bacteriol.">
        <title>Complete Genome Sequence of the BTEX-Degrading Bacterium Pseudoxanthomonas spadix BD-a59.</title>
        <authorList>
            <person name="Lee S.H."/>
            <person name="Jin H.M."/>
            <person name="Lee H.J."/>
            <person name="Kim J.M."/>
            <person name="Jeon C.O."/>
        </authorList>
    </citation>
    <scope>NUCLEOTIDE SEQUENCE [LARGE SCALE GENOMIC DNA]</scope>
    <source>
        <strain evidence="8 9">BD-a59</strain>
    </source>
</reference>
<dbReference type="InterPro" id="IPR003154">
    <property type="entry name" value="S1/P1nuclease"/>
</dbReference>
<keyword evidence="2" id="KW-0479">Metal-binding</keyword>
<dbReference type="GO" id="GO:0016788">
    <property type="term" value="F:hydrolase activity, acting on ester bonds"/>
    <property type="evidence" value="ECO:0007669"/>
    <property type="project" value="InterPro"/>
</dbReference>
<sequence length="265" mass="28367">MASLAALALLLHIPQALAWGLTGHRLVAELAEPDLTPATRVQLDRLLASEPGATLPGIATWADELRKQDAELGKRSARWHYVNLGESDCHYDPPRDCRNGDCNVGAIKTQTAILADRSLPDAQRLQALKFVVHLVGDAHQPLHAGYAGDKGGNDRQVNVDGKGSNLHALWDSGLLRRTGLDEDALLAQIRALPAPAEAEQPMPVPPPAAAWAQAACRIALAPGLYPPGAKIDQAYFDTWTPVAQRQLRLAGARLAQVLNAALDNS</sequence>
<keyword evidence="3 8" id="KW-0255">Endonuclease</keyword>